<evidence type="ECO:0000259" key="1">
    <source>
        <dbReference type="Pfam" id="PF12804"/>
    </source>
</evidence>
<dbReference type="CDD" id="cd04182">
    <property type="entry name" value="GT_2_like_f"/>
    <property type="match status" value="1"/>
</dbReference>
<dbReference type="Proteomes" id="UP000308528">
    <property type="component" value="Unassembled WGS sequence"/>
</dbReference>
<dbReference type="InterPro" id="IPR029044">
    <property type="entry name" value="Nucleotide-diphossugar_trans"/>
</dbReference>
<dbReference type="GO" id="GO:0016779">
    <property type="term" value="F:nucleotidyltransferase activity"/>
    <property type="evidence" value="ECO:0007669"/>
    <property type="project" value="UniProtKB-ARBA"/>
</dbReference>
<dbReference type="InterPro" id="IPR025877">
    <property type="entry name" value="MobA-like_NTP_Trfase"/>
</dbReference>
<dbReference type="RefSeq" id="WP_136456539.1">
    <property type="nucleotide sequence ID" value="NZ_SRSF01000001.1"/>
</dbReference>
<evidence type="ECO:0000313" key="3">
    <source>
        <dbReference type="Proteomes" id="UP000308528"/>
    </source>
</evidence>
<dbReference type="PANTHER" id="PTHR43777">
    <property type="entry name" value="MOLYBDENUM COFACTOR CYTIDYLYLTRANSFERASE"/>
    <property type="match status" value="1"/>
</dbReference>
<keyword evidence="2" id="KW-0808">Transferase</keyword>
<proteinExistence type="predicted"/>
<dbReference type="Gene3D" id="3.90.550.10">
    <property type="entry name" value="Spore Coat Polysaccharide Biosynthesis Protein SpsA, Chain A"/>
    <property type="match status" value="1"/>
</dbReference>
<dbReference type="SUPFAM" id="SSF53448">
    <property type="entry name" value="Nucleotide-diphospho-sugar transferases"/>
    <property type="match status" value="1"/>
</dbReference>
<dbReference type="Pfam" id="PF12804">
    <property type="entry name" value="NTP_transf_3"/>
    <property type="match status" value="1"/>
</dbReference>
<dbReference type="PANTHER" id="PTHR43777:SF1">
    <property type="entry name" value="MOLYBDENUM COFACTOR CYTIDYLYLTRANSFERASE"/>
    <property type="match status" value="1"/>
</dbReference>
<evidence type="ECO:0000313" key="2">
    <source>
        <dbReference type="EMBL" id="THH41696.1"/>
    </source>
</evidence>
<sequence>MKAAVVILAAGQSRRMGRPKQLLPWGDTTLLGHAIRQARACPNTDTYVVVGAEKTQIVQQLKELDVSWIDNPLYTEGLGSSIRAAAVCLTDRTDQIYTHLLIMLADQPAVDTNYLQELLEHAARTGEIVATDYGQRAGVPAVFPSSHFATLRHLGGDAGAGQLLNAMDVGIQRLTPAFTVFDIDTMEDYHRHEGDS</sequence>
<dbReference type="AlphaFoldDB" id="A0A4S4NNV4"/>
<feature type="domain" description="MobA-like NTP transferase" evidence="1">
    <location>
        <begin position="5"/>
        <end position="167"/>
    </location>
</feature>
<comment type="caution">
    <text evidence="2">The sequence shown here is derived from an EMBL/GenBank/DDBJ whole genome shotgun (WGS) entry which is preliminary data.</text>
</comment>
<accession>A0A4S4NNV4</accession>
<gene>
    <name evidence="2" type="ORF">E4021_03615</name>
</gene>
<dbReference type="OrthoDB" id="9779263at2"/>
<protein>
    <submittedName>
        <fullName evidence="2">Nucleotidyltransferase family protein</fullName>
    </submittedName>
</protein>
<reference evidence="2 3" key="1">
    <citation type="submission" date="2019-04" db="EMBL/GenBank/DDBJ databases">
        <title>Lewinella litorea sp. nov., isolated from a marine sand.</title>
        <authorList>
            <person name="Yoon J.-H."/>
        </authorList>
    </citation>
    <scope>NUCLEOTIDE SEQUENCE [LARGE SCALE GENOMIC DNA]</scope>
    <source>
        <strain evidence="2 3">HSMS-39</strain>
    </source>
</reference>
<organism evidence="2 3">
    <name type="scientific">Neolewinella litorea</name>
    <dbReference type="NCBI Taxonomy" id="2562452"/>
    <lineage>
        <taxon>Bacteria</taxon>
        <taxon>Pseudomonadati</taxon>
        <taxon>Bacteroidota</taxon>
        <taxon>Saprospiria</taxon>
        <taxon>Saprospirales</taxon>
        <taxon>Lewinellaceae</taxon>
        <taxon>Neolewinella</taxon>
    </lineage>
</organism>
<keyword evidence="3" id="KW-1185">Reference proteome</keyword>
<name>A0A4S4NNV4_9BACT</name>
<dbReference type="EMBL" id="SRSF01000001">
    <property type="protein sequence ID" value="THH41696.1"/>
    <property type="molecule type" value="Genomic_DNA"/>
</dbReference>